<feature type="transmembrane region" description="Helical" evidence="11">
    <location>
        <begin position="106"/>
        <end position="130"/>
    </location>
</feature>
<dbReference type="Proteomes" id="UP001152747">
    <property type="component" value="Unassembled WGS sequence"/>
</dbReference>
<dbReference type="PANTHER" id="PTHR21014:SF4">
    <property type="entry name" value="PHOSPHATIDYLINOSITOL-4,5-BISPHOSPHATE 4-PHOSPHATASE"/>
    <property type="match status" value="1"/>
</dbReference>
<evidence type="ECO:0000256" key="5">
    <source>
        <dbReference type="ARBA" id="ARBA00022692"/>
    </source>
</evidence>
<keyword evidence="9 11" id="KW-0472">Membrane</keyword>
<name>A0A9P1IV43_9PELO</name>
<comment type="function">
    <text evidence="11">Catalyzes the hydrolysis of phosphatidylinositol-4,5-bisphosphate (PtdIns-4,5-P2) to phosphatidylinositol-4-phosphate (PtdIns-4-P).</text>
</comment>
<proteinExistence type="predicted"/>
<evidence type="ECO:0000256" key="3">
    <source>
        <dbReference type="ARBA" id="ARBA00004155"/>
    </source>
</evidence>
<dbReference type="EC" id="3.1.3.78" evidence="4 11"/>
<reference evidence="12" key="1">
    <citation type="submission" date="2022-11" db="EMBL/GenBank/DDBJ databases">
        <authorList>
            <person name="Kikuchi T."/>
        </authorList>
    </citation>
    <scope>NUCLEOTIDE SEQUENCE</scope>
    <source>
        <strain evidence="12">PS1010</strain>
    </source>
</reference>
<protein>
    <recommendedName>
        <fullName evidence="4 11">Phosphatidylinositol-4,5-bisphosphate 4-phosphatase</fullName>
        <ecNumber evidence="4 11">3.1.3.78</ecNumber>
    </recommendedName>
</protein>
<organism evidence="12 13">
    <name type="scientific">Caenorhabditis angaria</name>
    <dbReference type="NCBI Taxonomy" id="860376"/>
    <lineage>
        <taxon>Eukaryota</taxon>
        <taxon>Metazoa</taxon>
        <taxon>Ecdysozoa</taxon>
        <taxon>Nematoda</taxon>
        <taxon>Chromadorea</taxon>
        <taxon>Rhabditida</taxon>
        <taxon>Rhabditina</taxon>
        <taxon>Rhabditomorpha</taxon>
        <taxon>Rhabditoidea</taxon>
        <taxon>Rhabditidae</taxon>
        <taxon>Peloderinae</taxon>
        <taxon>Caenorhabditis</taxon>
    </lineage>
</organism>
<sequence length="172" mass="19542">MIDVSALQEDTMSSTSNITTIEEYDDKPTSAFSWPPGQAFPFEPLPPYPAGPNLSKIRYPREVSCPRYICPHCEEQFLFHSLNGLLTCPFCYTSIAIGAYNRKQMFFNFTLGSIVLTISIIMMILILTIFKDQVYLAIPAVMMFFAAIIFFTKALQSKDSYEEAKILEDMDI</sequence>
<evidence type="ECO:0000256" key="8">
    <source>
        <dbReference type="ARBA" id="ARBA00022989"/>
    </source>
</evidence>
<dbReference type="Pfam" id="PF09788">
    <property type="entry name" value="Tmemb_55A"/>
    <property type="match status" value="1"/>
</dbReference>
<evidence type="ECO:0000256" key="4">
    <source>
        <dbReference type="ARBA" id="ARBA00012936"/>
    </source>
</evidence>
<keyword evidence="8 11" id="KW-1133">Transmembrane helix</keyword>
<keyword evidence="7 11" id="KW-0378">Hydrolase</keyword>
<comment type="subcellular location">
    <subcellularLocation>
        <location evidence="2 11">Late endosome membrane</location>
        <topology evidence="2 11">Multi-pass membrane protein</topology>
    </subcellularLocation>
    <subcellularLocation>
        <location evidence="3 11">Lysosome membrane</location>
        <topology evidence="3 11">Multi-pass membrane protein</topology>
    </subcellularLocation>
</comment>
<dbReference type="GO" id="GO:0005765">
    <property type="term" value="C:lysosomal membrane"/>
    <property type="evidence" value="ECO:0007669"/>
    <property type="project" value="UniProtKB-SubCell"/>
</dbReference>
<keyword evidence="13" id="KW-1185">Reference proteome</keyword>
<dbReference type="PANTHER" id="PTHR21014">
    <property type="entry name" value="PHOSPHATIDYLINOSITOL-4,5-BISPHOSPHATE 4-PHOSPHATASE"/>
    <property type="match status" value="1"/>
</dbReference>
<dbReference type="OrthoDB" id="5792163at2759"/>
<keyword evidence="5 11" id="KW-0812">Transmembrane</keyword>
<dbReference type="AlphaFoldDB" id="A0A9P1IV43"/>
<evidence type="ECO:0000256" key="10">
    <source>
        <dbReference type="ARBA" id="ARBA00023228"/>
    </source>
</evidence>
<evidence type="ECO:0000256" key="9">
    <source>
        <dbReference type="ARBA" id="ARBA00023136"/>
    </source>
</evidence>
<feature type="transmembrane region" description="Helical" evidence="11">
    <location>
        <begin position="136"/>
        <end position="155"/>
    </location>
</feature>
<evidence type="ECO:0000256" key="6">
    <source>
        <dbReference type="ARBA" id="ARBA00022753"/>
    </source>
</evidence>
<evidence type="ECO:0000313" key="13">
    <source>
        <dbReference type="Proteomes" id="UP001152747"/>
    </source>
</evidence>
<keyword evidence="10 11" id="KW-0458">Lysosome</keyword>
<comment type="caution">
    <text evidence="11">Lacks conserved residue(s) required for the propagation of feature annotation.</text>
</comment>
<evidence type="ECO:0000313" key="12">
    <source>
        <dbReference type="EMBL" id="CAI5451740.1"/>
    </source>
</evidence>
<dbReference type="GO" id="GO:0031902">
    <property type="term" value="C:late endosome membrane"/>
    <property type="evidence" value="ECO:0007669"/>
    <property type="project" value="UniProtKB-SubCell"/>
</dbReference>
<evidence type="ECO:0000256" key="11">
    <source>
        <dbReference type="RuleBase" id="RU365008"/>
    </source>
</evidence>
<accession>A0A9P1IV43</accession>
<keyword evidence="6 11" id="KW-0967">Endosome</keyword>
<evidence type="ECO:0000256" key="1">
    <source>
        <dbReference type="ARBA" id="ARBA00001261"/>
    </source>
</evidence>
<comment type="catalytic activity">
    <reaction evidence="1 11">
        <text>a 1,2-diacyl-sn-glycero-3-phospho-(1D-myo-inositol-4,5-bisphosphate) + H2O = a 1,2-diacyl-sn-glycero-3-phospho-(1D-myo-inositol-5-phosphate) + phosphate</text>
        <dbReference type="Rhea" id="RHEA:25674"/>
        <dbReference type="ChEBI" id="CHEBI:15377"/>
        <dbReference type="ChEBI" id="CHEBI:43474"/>
        <dbReference type="ChEBI" id="CHEBI:57795"/>
        <dbReference type="ChEBI" id="CHEBI:58456"/>
        <dbReference type="EC" id="3.1.3.78"/>
    </reaction>
</comment>
<dbReference type="GO" id="GO:0034597">
    <property type="term" value="F:phosphatidylinositol-4,5-bisphosphate 4-phosphatase activity"/>
    <property type="evidence" value="ECO:0007669"/>
    <property type="project" value="UniProtKB-EC"/>
</dbReference>
<evidence type="ECO:0000256" key="7">
    <source>
        <dbReference type="ARBA" id="ARBA00022801"/>
    </source>
</evidence>
<dbReference type="InterPro" id="IPR019178">
    <property type="entry name" value="PtdIns-P2-Ptase"/>
</dbReference>
<dbReference type="GO" id="GO:0005886">
    <property type="term" value="C:plasma membrane"/>
    <property type="evidence" value="ECO:0007669"/>
    <property type="project" value="TreeGrafter"/>
</dbReference>
<feature type="transmembrane region" description="Helical" evidence="11">
    <location>
        <begin position="77"/>
        <end position="99"/>
    </location>
</feature>
<dbReference type="GO" id="GO:0046856">
    <property type="term" value="P:phosphatidylinositol dephosphorylation"/>
    <property type="evidence" value="ECO:0007669"/>
    <property type="project" value="InterPro"/>
</dbReference>
<dbReference type="EMBL" id="CANHGI010000005">
    <property type="protein sequence ID" value="CAI5451740.1"/>
    <property type="molecule type" value="Genomic_DNA"/>
</dbReference>
<evidence type="ECO:0000256" key="2">
    <source>
        <dbReference type="ARBA" id="ARBA00004107"/>
    </source>
</evidence>
<comment type="caution">
    <text evidence="12">The sequence shown here is derived from an EMBL/GenBank/DDBJ whole genome shotgun (WGS) entry which is preliminary data.</text>
</comment>
<dbReference type="GO" id="GO:0030670">
    <property type="term" value="C:phagocytic vesicle membrane"/>
    <property type="evidence" value="ECO:0007669"/>
    <property type="project" value="TreeGrafter"/>
</dbReference>
<gene>
    <name evidence="12" type="ORF">CAMP_LOCUS14377</name>
</gene>